<evidence type="ECO:0000256" key="4">
    <source>
        <dbReference type="ARBA" id="ARBA00022449"/>
    </source>
</evidence>
<feature type="transmembrane region" description="Helical" evidence="12">
    <location>
        <begin position="367"/>
        <end position="393"/>
    </location>
</feature>
<dbReference type="Gene3D" id="1.20.1530.10">
    <property type="entry name" value="Na+/H+ antiporter like domain"/>
    <property type="match status" value="1"/>
</dbReference>
<sequence>MQNTTAPRPGLGRIARSLRTESGSALFLALVIVMALVWANSPLSDSYFELRQQKVGFDFGPVGMHLDLQHWINDGLMVIFFFVVGLEVRQEFAHGSLRDRSRAQLALIAGVAGVAFPALVYVLVVSLSGGSGLGGWGAVVGTDTAFMLGALAVVGPRLSGQLRVFLLTLTVVDDFLAVSIIGLVYSDEIKLVPLLIALACLIGLWALGRSRQWNAAPYVIIVIVLWFATVSSGVHASLAGMMAGLLIPAYPTQRHEVVAARQLFRDFWQSPSAASARGVNRGLARGISVNERMHEVLRRPTALLVVPIFALANAGVDLGGGLLADSLGSSVTWGVIVGLVLGKLLGIGVATLLAVRMGLGRLPEGVGMGSVFGGAALSGIGFTVSLLIIGLAFGSTSDLGRQATLGVLVSMVLAVALGWLIFKIAAKRWGEETADLPMVLDPTVDPEVDHIRGPEDAKLTLVEYVDFECEYCAHATGSWEDLSAQFGEDLRYVVRHLPHHPHGPLAAKASEAAAIQGEFWRWLDLVFTHQDALERKHLIGYAEELGLNVDHFIHDIDSEAVAERVNRDVVSAEASGAHATPTFFVEGRRLLGDYDARTLAAALESSRRGTRTQKASS</sequence>
<dbReference type="SUPFAM" id="SSF52833">
    <property type="entry name" value="Thioredoxin-like"/>
    <property type="match status" value="1"/>
</dbReference>
<keyword evidence="8 12" id="KW-0915">Sodium</keyword>
<comment type="similarity">
    <text evidence="2">In the N-terminal section; belongs to the NhaA Na(+)/H(+) (TC 2.A.33) antiporter family.</text>
</comment>
<dbReference type="PANTHER" id="PTHR30341:SF0">
    <property type="entry name" value="NA(+)_H(+) ANTIPORTER NHAA"/>
    <property type="match status" value="1"/>
</dbReference>
<dbReference type="OrthoDB" id="117402at2"/>
<dbReference type="eggNOG" id="COG1651">
    <property type="taxonomic scope" value="Bacteria"/>
</dbReference>
<keyword evidence="10 12" id="KW-0472">Membrane</keyword>
<dbReference type="NCBIfam" id="TIGR00773">
    <property type="entry name" value="NhaA"/>
    <property type="match status" value="1"/>
</dbReference>
<dbReference type="GO" id="GO:0006885">
    <property type="term" value="P:regulation of pH"/>
    <property type="evidence" value="ECO:0007669"/>
    <property type="project" value="UniProtKB-UniRule"/>
</dbReference>
<gene>
    <name evidence="12" type="primary">nhaA</name>
    <name evidence="14" type="ordered locus">KRH_02520</name>
</gene>
<feature type="transmembrane region" description="Helical" evidence="12">
    <location>
        <begin position="106"/>
        <end position="127"/>
    </location>
</feature>
<evidence type="ECO:0000256" key="12">
    <source>
        <dbReference type="HAMAP-Rule" id="MF_01844"/>
    </source>
</evidence>
<keyword evidence="9 12" id="KW-0406">Ion transport</keyword>
<keyword evidence="6 12" id="KW-0812">Transmembrane</keyword>
<organism evidence="14 15">
    <name type="scientific">Kocuria rhizophila (strain ATCC 9341 / DSM 348 / NBRC 103217 / DC2201)</name>
    <dbReference type="NCBI Taxonomy" id="378753"/>
    <lineage>
        <taxon>Bacteria</taxon>
        <taxon>Bacillati</taxon>
        <taxon>Actinomycetota</taxon>
        <taxon>Actinomycetes</taxon>
        <taxon>Micrococcales</taxon>
        <taxon>Micrococcaceae</taxon>
        <taxon>Kocuria</taxon>
    </lineage>
</organism>
<evidence type="ECO:0000256" key="2">
    <source>
        <dbReference type="ARBA" id="ARBA00007006"/>
    </source>
</evidence>
<dbReference type="KEGG" id="krh:KRH_02520"/>
<keyword evidence="7 12" id="KW-1133">Transmembrane helix</keyword>
<dbReference type="RefSeq" id="WP_012397326.1">
    <property type="nucleotide sequence ID" value="NC_010617.1"/>
</dbReference>
<evidence type="ECO:0000313" key="15">
    <source>
        <dbReference type="Proteomes" id="UP000008838"/>
    </source>
</evidence>
<evidence type="ECO:0000256" key="6">
    <source>
        <dbReference type="ARBA" id="ARBA00022692"/>
    </source>
</evidence>
<evidence type="ECO:0000256" key="8">
    <source>
        <dbReference type="ARBA" id="ARBA00023053"/>
    </source>
</evidence>
<feature type="transmembrane region" description="Helical" evidence="12">
    <location>
        <begin position="191"/>
        <end position="207"/>
    </location>
</feature>
<keyword evidence="3 12" id="KW-0813">Transport</keyword>
<dbReference type="AlphaFoldDB" id="B2GLR5"/>
<dbReference type="GO" id="GO:0005886">
    <property type="term" value="C:plasma membrane"/>
    <property type="evidence" value="ECO:0007669"/>
    <property type="project" value="UniProtKB-SubCell"/>
</dbReference>
<evidence type="ECO:0000256" key="11">
    <source>
        <dbReference type="ARBA" id="ARBA00023201"/>
    </source>
</evidence>
<feature type="transmembrane region" description="Helical" evidence="12">
    <location>
        <begin position="405"/>
        <end position="422"/>
    </location>
</feature>
<dbReference type="InterPro" id="IPR004670">
    <property type="entry name" value="NhaA"/>
</dbReference>
<dbReference type="Proteomes" id="UP000008838">
    <property type="component" value="Chromosome"/>
</dbReference>
<name>B2GLR5_KOCRD</name>
<feature type="transmembrane region" description="Helical" evidence="12">
    <location>
        <begin position="219"/>
        <end position="247"/>
    </location>
</feature>
<dbReference type="PROSITE" id="PS51352">
    <property type="entry name" value="THIOREDOXIN_2"/>
    <property type="match status" value="1"/>
</dbReference>
<keyword evidence="4 12" id="KW-0050">Antiport</keyword>
<evidence type="ECO:0000256" key="9">
    <source>
        <dbReference type="ARBA" id="ARBA00023065"/>
    </source>
</evidence>
<feature type="transmembrane region" description="Helical" evidence="12">
    <location>
        <begin position="21"/>
        <end position="39"/>
    </location>
</feature>
<protein>
    <recommendedName>
        <fullName evidence="12">Na(+)/H(+) antiporter NhaA</fullName>
    </recommendedName>
    <alternativeName>
        <fullName evidence="12">Sodium/proton antiporter NhaA</fullName>
    </alternativeName>
</protein>
<keyword evidence="11 12" id="KW-0739">Sodium transport</keyword>
<dbReference type="eggNOG" id="COG3004">
    <property type="taxonomic scope" value="Bacteria"/>
</dbReference>
<proteinExistence type="inferred from homology"/>
<dbReference type="EMBL" id="AP009152">
    <property type="protein sequence ID" value="BAG28599.1"/>
    <property type="molecule type" value="Genomic_DNA"/>
</dbReference>
<evidence type="ECO:0000256" key="1">
    <source>
        <dbReference type="ARBA" id="ARBA00004429"/>
    </source>
</evidence>
<dbReference type="InterPro" id="IPR013766">
    <property type="entry name" value="Thioredoxin_domain"/>
</dbReference>
<dbReference type="HAMAP" id="MF_01844">
    <property type="entry name" value="NhaA"/>
    <property type="match status" value="1"/>
</dbReference>
<comment type="catalytic activity">
    <reaction evidence="12">
        <text>Na(+)(in) + 2 H(+)(out) = Na(+)(out) + 2 H(+)(in)</text>
        <dbReference type="Rhea" id="RHEA:29251"/>
        <dbReference type="ChEBI" id="CHEBI:15378"/>
        <dbReference type="ChEBI" id="CHEBI:29101"/>
    </reaction>
</comment>
<dbReference type="Pfam" id="PF06965">
    <property type="entry name" value="Na_H_antiport_1"/>
    <property type="match status" value="1"/>
</dbReference>
<feature type="transmembrane region" description="Helical" evidence="12">
    <location>
        <begin position="165"/>
        <end position="185"/>
    </location>
</feature>
<evidence type="ECO:0000256" key="10">
    <source>
        <dbReference type="ARBA" id="ARBA00023136"/>
    </source>
</evidence>
<evidence type="ECO:0000313" key="14">
    <source>
        <dbReference type="EMBL" id="BAG28599.1"/>
    </source>
</evidence>
<evidence type="ECO:0000256" key="3">
    <source>
        <dbReference type="ARBA" id="ARBA00022448"/>
    </source>
</evidence>
<evidence type="ECO:0000259" key="13">
    <source>
        <dbReference type="PROSITE" id="PS51352"/>
    </source>
</evidence>
<comment type="similarity">
    <text evidence="12">Belongs to the NhaA Na(+)/H(+) (TC 2.A.33) antiporter family.</text>
</comment>
<evidence type="ECO:0000256" key="7">
    <source>
        <dbReference type="ARBA" id="ARBA00022989"/>
    </source>
</evidence>
<dbReference type="PANTHER" id="PTHR30341">
    <property type="entry name" value="SODIUM ION/PROTON ANTIPORTER NHAA-RELATED"/>
    <property type="match status" value="1"/>
</dbReference>
<dbReference type="GO" id="GO:0015385">
    <property type="term" value="F:sodium:proton antiporter activity"/>
    <property type="evidence" value="ECO:0007669"/>
    <property type="project" value="UniProtKB-UniRule"/>
</dbReference>
<dbReference type="InterPro" id="IPR023171">
    <property type="entry name" value="Na/H_antiporter_dom_sf"/>
</dbReference>
<dbReference type="InterPro" id="IPR012336">
    <property type="entry name" value="Thioredoxin-like_fold"/>
</dbReference>
<reference evidence="14 15" key="1">
    <citation type="journal article" date="2008" name="J. Bacteriol.">
        <title>Complete genome sequence of the soil actinomycete Kocuria rhizophila.</title>
        <authorList>
            <person name="Takarada H."/>
            <person name="Sekine M."/>
            <person name="Kosugi H."/>
            <person name="Matsuo Y."/>
            <person name="Fujisawa T."/>
            <person name="Omata S."/>
            <person name="Kishi E."/>
            <person name="Shimizu A."/>
            <person name="Tsukatani N."/>
            <person name="Tanikawa S."/>
            <person name="Fujita N."/>
            <person name="Harayama S."/>
        </authorList>
    </citation>
    <scope>NUCLEOTIDE SEQUENCE [LARGE SCALE GENOMIC DNA]</scope>
    <source>
        <strain evidence="15">ATCC 9341 / DSM 348 / NBRC 103217 / DC2201</strain>
    </source>
</reference>
<accession>B2GLR5</accession>
<evidence type="ECO:0000256" key="5">
    <source>
        <dbReference type="ARBA" id="ARBA00022475"/>
    </source>
</evidence>
<dbReference type="Gene3D" id="3.40.30.10">
    <property type="entry name" value="Glutaredoxin"/>
    <property type="match status" value="1"/>
</dbReference>
<keyword evidence="5 12" id="KW-1003">Cell membrane</keyword>
<dbReference type="HOGENOM" id="CLU_015803_3_0_11"/>
<dbReference type="InterPro" id="IPR036249">
    <property type="entry name" value="Thioredoxin-like_sf"/>
</dbReference>
<keyword evidence="15" id="KW-1185">Reference proteome</keyword>
<feature type="transmembrane region" description="Helical" evidence="12">
    <location>
        <begin position="133"/>
        <end position="153"/>
    </location>
</feature>
<dbReference type="Pfam" id="PF13462">
    <property type="entry name" value="Thioredoxin_4"/>
    <property type="match status" value="1"/>
</dbReference>
<comment type="function">
    <text evidence="12">Na(+)/H(+) antiporter that extrudes sodium in exchange for external protons.</text>
</comment>
<comment type="subcellular location">
    <subcellularLocation>
        <location evidence="1">Cell inner membrane</location>
        <topology evidence="1">Multi-pass membrane protein</topology>
    </subcellularLocation>
    <subcellularLocation>
        <location evidence="12">Cell membrane</location>
        <topology evidence="12">Multi-pass membrane protein</topology>
    </subcellularLocation>
</comment>
<feature type="transmembrane region" description="Helical" evidence="12">
    <location>
        <begin position="331"/>
        <end position="355"/>
    </location>
</feature>
<dbReference type="STRING" id="378753.KRH_02520"/>
<feature type="domain" description="Thioredoxin" evidence="13">
    <location>
        <begin position="427"/>
        <end position="575"/>
    </location>
</feature>